<evidence type="ECO:0000313" key="1">
    <source>
        <dbReference type="EMBL" id="KAJ9058879.1"/>
    </source>
</evidence>
<dbReference type="EMBL" id="QTSX02005703">
    <property type="protein sequence ID" value="KAJ9058879.1"/>
    <property type="molecule type" value="Genomic_DNA"/>
</dbReference>
<protein>
    <submittedName>
        <fullName evidence="1">Uncharacterized protein</fullName>
    </submittedName>
</protein>
<reference evidence="1" key="1">
    <citation type="submission" date="2022-04" db="EMBL/GenBank/DDBJ databases">
        <title>Genome of the entomopathogenic fungus Entomophthora muscae.</title>
        <authorList>
            <person name="Elya C."/>
            <person name="Lovett B.R."/>
            <person name="Lee E."/>
            <person name="Macias A.M."/>
            <person name="Hajek A.E."/>
            <person name="De Bivort B.L."/>
            <person name="Kasson M.T."/>
            <person name="De Fine Licht H.H."/>
            <person name="Stajich J.E."/>
        </authorList>
    </citation>
    <scope>NUCLEOTIDE SEQUENCE</scope>
    <source>
        <strain evidence="1">Berkeley</strain>
    </source>
</reference>
<evidence type="ECO:0000313" key="2">
    <source>
        <dbReference type="Proteomes" id="UP001165960"/>
    </source>
</evidence>
<keyword evidence="2" id="KW-1185">Reference proteome</keyword>
<comment type="caution">
    <text evidence="1">The sequence shown here is derived from an EMBL/GenBank/DDBJ whole genome shotgun (WGS) entry which is preliminary data.</text>
</comment>
<accession>A0ACC2S964</accession>
<name>A0ACC2S964_9FUNG</name>
<gene>
    <name evidence="1" type="ORF">DSO57_1007818</name>
</gene>
<organism evidence="1 2">
    <name type="scientific">Entomophthora muscae</name>
    <dbReference type="NCBI Taxonomy" id="34485"/>
    <lineage>
        <taxon>Eukaryota</taxon>
        <taxon>Fungi</taxon>
        <taxon>Fungi incertae sedis</taxon>
        <taxon>Zoopagomycota</taxon>
        <taxon>Entomophthoromycotina</taxon>
        <taxon>Entomophthoromycetes</taxon>
        <taxon>Entomophthorales</taxon>
        <taxon>Entomophthoraceae</taxon>
        <taxon>Entomophthora</taxon>
    </lineage>
</organism>
<sequence>MIILMPPKPTTNATPKALKSTAAPAQARKTKATLFKQPPKGKTPSKTPTPSPKPEADSLTPPHSLFVYSPSDPQKKYIHFNDEDENERDSKFQEARHR</sequence>
<dbReference type="Proteomes" id="UP001165960">
    <property type="component" value="Unassembled WGS sequence"/>
</dbReference>
<proteinExistence type="predicted"/>